<dbReference type="PROSITE" id="PS51497">
    <property type="entry name" value="UMA"/>
    <property type="match status" value="1"/>
</dbReference>
<evidence type="ECO:0000256" key="1">
    <source>
        <dbReference type="SAM" id="Coils"/>
    </source>
</evidence>
<dbReference type="AlphaFoldDB" id="A0A9P0KV35"/>
<evidence type="ECO:0000259" key="2">
    <source>
        <dbReference type="PROSITE" id="PS51497"/>
    </source>
</evidence>
<keyword evidence="1" id="KW-0175">Coiled coil</keyword>
<dbReference type="GO" id="GO:0000813">
    <property type="term" value="C:ESCRT I complex"/>
    <property type="evidence" value="ECO:0007669"/>
    <property type="project" value="InterPro"/>
</dbReference>
<dbReference type="GO" id="GO:0043130">
    <property type="term" value="F:ubiquitin binding"/>
    <property type="evidence" value="ECO:0007669"/>
    <property type="project" value="InterPro"/>
</dbReference>
<proteinExistence type="predicted"/>
<organism evidence="3 4">
    <name type="scientific">Acanthoscelides obtectus</name>
    <name type="common">Bean weevil</name>
    <name type="synonym">Bruchus obtectus</name>
    <dbReference type="NCBI Taxonomy" id="200917"/>
    <lineage>
        <taxon>Eukaryota</taxon>
        <taxon>Metazoa</taxon>
        <taxon>Ecdysozoa</taxon>
        <taxon>Arthropoda</taxon>
        <taxon>Hexapoda</taxon>
        <taxon>Insecta</taxon>
        <taxon>Pterygota</taxon>
        <taxon>Neoptera</taxon>
        <taxon>Endopterygota</taxon>
        <taxon>Coleoptera</taxon>
        <taxon>Polyphaga</taxon>
        <taxon>Cucujiformia</taxon>
        <taxon>Chrysomeloidea</taxon>
        <taxon>Chrysomelidae</taxon>
        <taxon>Bruchinae</taxon>
        <taxon>Bruchini</taxon>
        <taxon>Acanthoscelides</taxon>
    </lineage>
</organism>
<dbReference type="InterPro" id="IPR038870">
    <property type="entry name" value="UBAP1"/>
</dbReference>
<dbReference type="PANTHER" id="PTHR15960:SF5">
    <property type="entry name" value="LD44032P"/>
    <property type="match status" value="1"/>
</dbReference>
<feature type="coiled-coil region" evidence="1">
    <location>
        <begin position="74"/>
        <end position="101"/>
    </location>
</feature>
<comment type="caution">
    <text evidence="3">The sequence shown here is derived from an EMBL/GenBank/DDBJ whole genome shotgun (WGS) entry which is preliminary data.</text>
</comment>
<gene>
    <name evidence="3" type="ORF">ACAOBT_LOCUS12982</name>
</gene>
<dbReference type="PANTHER" id="PTHR15960">
    <property type="entry name" value="LD44032P"/>
    <property type="match status" value="1"/>
</dbReference>
<accession>A0A9P0KV35</accession>
<dbReference type="Proteomes" id="UP001152888">
    <property type="component" value="Unassembled WGS sequence"/>
</dbReference>
<keyword evidence="4" id="KW-1185">Reference proteome</keyword>
<dbReference type="EMBL" id="CAKOFQ010006867">
    <property type="protein sequence ID" value="CAH1977954.1"/>
    <property type="molecule type" value="Genomic_DNA"/>
</dbReference>
<name>A0A9P0KV35_ACAOB</name>
<dbReference type="GO" id="GO:0043162">
    <property type="term" value="P:ubiquitin-dependent protein catabolic process via the multivesicular body sorting pathway"/>
    <property type="evidence" value="ECO:0007669"/>
    <property type="project" value="InterPro"/>
</dbReference>
<feature type="domain" description="UMA" evidence="2">
    <location>
        <begin position="11"/>
        <end position="60"/>
    </location>
</feature>
<protein>
    <recommendedName>
        <fullName evidence="2">UMA domain-containing protein</fullName>
    </recommendedName>
</protein>
<evidence type="ECO:0000313" key="3">
    <source>
        <dbReference type="EMBL" id="CAH1977954.1"/>
    </source>
</evidence>
<sequence>MSWKQGLDCYTDSIKVKISEKYKPPLRINLPMTYAQRLVLNKQTQDSNLYYEFGLENSVLDQIKAWRGSRHQMLQERKIKLEKARDEIKECLQQIEQKTGNSTINTKNIESSSDNAVYQSMNHHSNILTPIPLSCTKNQVTMEVKDKNINISDFENDTYSPFDNMELKSINDIEELAQIWGQSWKLF</sequence>
<dbReference type="InterPro" id="IPR023340">
    <property type="entry name" value="UMA"/>
</dbReference>
<dbReference type="OrthoDB" id="2018023at2759"/>
<reference evidence="3" key="1">
    <citation type="submission" date="2022-03" db="EMBL/GenBank/DDBJ databases">
        <authorList>
            <person name="Sayadi A."/>
        </authorList>
    </citation>
    <scope>NUCLEOTIDE SEQUENCE</scope>
</reference>
<evidence type="ECO:0000313" key="4">
    <source>
        <dbReference type="Proteomes" id="UP001152888"/>
    </source>
</evidence>